<gene>
    <name evidence="11" type="ORF">WMO37_00835</name>
</gene>
<dbReference type="InterPro" id="IPR037006">
    <property type="entry name" value="CheA-like_homodim_sf"/>
</dbReference>
<sequence>MAEDFSADGMLDMYLYENGQLIEQLEATTLEKKDADSFDEADINEFFRVMHTIKGSSGIMMFDDIMKLAHKLEDVFYFIRESKPDNVPHMELVEHIFQVSDFISAEFDKIRDGGDPDGDAKELIDELDVFLKKIKNEATEDGKELPPANVQEPPKQFYIAPVATENSKFYRIHIFYRADTQMSNLRAYTAVYSLKEIAEDILYKPEDIVTNEASADVILADGFQMMLQTQSSKEKIEKLIDGSGVEKIDITECTPDEYIKGFEAPVIVNNGKVIDLDSDVETIEARVQKEQEAKKSEEPKPGDYVIKTKEPGKPKQLAKTRKEKPAAQTFISVNVAKMDMLMDLIGEIVIAESVVLQNPDLKVPGLSLNNFNKAAAQLTKFTSELMSRLFL</sequence>
<evidence type="ECO:0000256" key="6">
    <source>
        <dbReference type="ARBA" id="ARBA00022840"/>
    </source>
</evidence>
<keyword evidence="7" id="KW-0902">Two-component regulatory system</keyword>
<proteinExistence type="predicted"/>
<evidence type="ECO:0000313" key="12">
    <source>
        <dbReference type="Proteomes" id="UP001546774"/>
    </source>
</evidence>
<name>A0ABV1H1J0_9FIRM</name>
<feature type="region of interest" description="Disordered" evidence="9">
    <location>
        <begin position="289"/>
        <end position="316"/>
    </location>
</feature>
<dbReference type="InterPro" id="IPR010808">
    <property type="entry name" value="CheA_P2-bd"/>
</dbReference>
<dbReference type="Pfam" id="PF07194">
    <property type="entry name" value="P2"/>
    <property type="match status" value="1"/>
</dbReference>
<feature type="compositionally biased region" description="Basic and acidic residues" evidence="9">
    <location>
        <begin position="289"/>
        <end position="313"/>
    </location>
</feature>
<dbReference type="InterPro" id="IPR051315">
    <property type="entry name" value="Bact_Chemotaxis_CheA"/>
</dbReference>
<dbReference type="PROSITE" id="PS50894">
    <property type="entry name" value="HPT"/>
    <property type="match status" value="1"/>
</dbReference>
<evidence type="ECO:0000256" key="4">
    <source>
        <dbReference type="ARBA" id="ARBA00022490"/>
    </source>
</evidence>
<comment type="caution">
    <text evidence="11">The sequence shown here is derived from an EMBL/GenBank/DDBJ whole genome shotgun (WGS) entry which is preliminary data.</text>
</comment>
<keyword evidence="12" id="KW-1185">Reference proteome</keyword>
<dbReference type="Gene3D" id="1.10.287.560">
    <property type="entry name" value="Histidine kinase CheA-like, homodimeric domain"/>
    <property type="match status" value="1"/>
</dbReference>
<dbReference type="Proteomes" id="UP001546774">
    <property type="component" value="Unassembled WGS sequence"/>
</dbReference>
<feature type="domain" description="HPt" evidence="10">
    <location>
        <begin position="3"/>
        <end position="110"/>
    </location>
</feature>
<evidence type="ECO:0000256" key="1">
    <source>
        <dbReference type="ARBA" id="ARBA00000085"/>
    </source>
</evidence>
<dbReference type="EMBL" id="JBBMFS010000001">
    <property type="protein sequence ID" value="MEQ2553563.1"/>
    <property type="molecule type" value="Genomic_DNA"/>
</dbReference>
<feature type="modified residue" description="Phosphohistidine" evidence="8">
    <location>
        <position position="51"/>
    </location>
</feature>
<dbReference type="Pfam" id="PF02895">
    <property type="entry name" value="H-kinase_dim"/>
    <property type="match status" value="1"/>
</dbReference>
<keyword evidence="6" id="KW-0067">ATP-binding</keyword>
<evidence type="ECO:0000256" key="7">
    <source>
        <dbReference type="ARBA" id="ARBA00023012"/>
    </source>
</evidence>
<evidence type="ECO:0000256" key="3">
    <source>
        <dbReference type="ARBA" id="ARBA00012438"/>
    </source>
</evidence>
<dbReference type="InterPro" id="IPR037052">
    <property type="entry name" value="CheA-like_P2_sf"/>
</dbReference>
<dbReference type="InterPro" id="IPR008207">
    <property type="entry name" value="Sig_transdc_His_kin_Hpt_dom"/>
</dbReference>
<dbReference type="CDD" id="cd00088">
    <property type="entry name" value="HPT"/>
    <property type="match status" value="1"/>
</dbReference>
<organism evidence="11 12">
    <name type="scientific">Lachnospira intestinalis</name>
    <dbReference type="NCBI Taxonomy" id="3133158"/>
    <lineage>
        <taxon>Bacteria</taxon>
        <taxon>Bacillati</taxon>
        <taxon>Bacillota</taxon>
        <taxon>Clostridia</taxon>
        <taxon>Lachnospirales</taxon>
        <taxon>Lachnospiraceae</taxon>
        <taxon>Lachnospira</taxon>
    </lineage>
</organism>
<dbReference type="Gene3D" id="3.30.70.1110">
    <property type="entry name" value="Histidine kinase CheA-like, P2 response regulator-binding domain"/>
    <property type="match status" value="1"/>
</dbReference>
<dbReference type="InterPro" id="IPR036097">
    <property type="entry name" value="HisK_dim/P_sf"/>
</dbReference>
<dbReference type="PANTHER" id="PTHR43395">
    <property type="entry name" value="SENSOR HISTIDINE KINASE CHEA"/>
    <property type="match status" value="1"/>
</dbReference>
<reference evidence="11" key="1">
    <citation type="submission" date="2024-03" db="EMBL/GenBank/DDBJ databases">
        <title>Human intestinal bacterial collection.</title>
        <authorList>
            <person name="Pauvert C."/>
            <person name="Hitch T.C.A."/>
            <person name="Clavel T."/>
        </authorList>
    </citation>
    <scope>NUCLEOTIDE SEQUENCE [LARGE SCALE GENOMIC DNA]</scope>
    <source>
        <strain evidence="11">CLA-AA-H89B</strain>
    </source>
</reference>
<dbReference type="SUPFAM" id="SSF47384">
    <property type="entry name" value="Homodimeric domain of signal transducing histidine kinase"/>
    <property type="match status" value="1"/>
</dbReference>
<dbReference type="SMART" id="SM01231">
    <property type="entry name" value="H-kinase_dim"/>
    <property type="match status" value="1"/>
</dbReference>
<evidence type="ECO:0000256" key="8">
    <source>
        <dbReference type="PROSITE-ProRule" id="PRU00110"/>
    </source>
</evidence>
<comment type="subcellular location">
    <subcellularLocation>
        <location evidence="2">Cytoplasm</location>
    </subcellularLocation>
</comment>
<dbReference type="InterPro" id="IPR036641">
    <property type="entry name" value="HPT_dom_sf"/>
</dbReference>
<dbReference type="Pfam" id="PF01627">
    <property type="entry name" value="Hpt"/>
    <property type="match status" value="1"/>
</dbReference>
<evidence type="ECO:0000256" key="2">
    <source>
        <dbReference type="ARBA" id="ARBA00004496"/>
    </source>
</evidence>
<comment type="catalytic activity">
    <reaction evidence="1">
        <text>ATP + protein L-histidine = ADP + protein N-phospho-L-histidine.</text>
        <dbReference type="EC" id="2.7.13.3"/>
    </reaction>
</comment>
<dbReference type="Gene3D" id="1.20.120.160">
    <property type="entry name" value="HPT domain"/>
    <property type="match status" value="1"/>
</dbReference>
<evidence type="ECO:0000259" key="10">
    <source>
        <dbReference type="PROSITE" id="PS50894"/>
    </source>
</evidence>
<evidence type="ECO:0000256" key="5">
    <source>
        <dbReference type="ARBA" id="ARBA00022741"/>
    </source>
</evidence>
<dbReference type="InterPro" id="IPR035891">
    <property type="entry name" value="CheY-binding_CheA"/>
</dbReference>
<keyword evidence="5" id="KW-0547">Nucleotide-binding</keyword>
<dbReference type="PANTHER" id="PTHR43395:SF10">
    <property type="entry name" value="CHEMOTAXIS PROTEIN CHEA"/>
    <property type="match status" value="1"/>
</dbReference>
<dbReference type="EC" id="2.7.13.3" evidence="3"/>
<protein>
    <recommendedName>
        <fullName evidence="3">histidine kinase</fullName>
        <ecNumber evidence="3">2.7.13.3</ecNumber>
    </recommendedName>
</protein>
<dbReference type="SUPFAM" id="SSF55052">
    <property type="entry name" value="CheY-binding domain of CheA"/>
    <property type="match status" value="1"/>
</dbReference>
<evidence type="ECO:0000256" key="9">
    <source>
        <dbReference type="SAM" id="MobiDB-lite"/>
    </source>
</evidence>
<accession>A0ABV1H1J0</accession>
<keyword evidence="4" id="KW-0963">Cytoplasm</keyword>
<dbReference type="SMART" id="SM00073">
    <property type="entry name" value="HPT"/>
    <property type="match status" value="1"/>
</dbReference>
<evidence type="ECO:0000313" key="11">
    <source>
        <dbReference type="EMBL" id="MEQ2553563.1"/>
    </source>
</evidence>
<dbReference type="InterPro" id="IPR004105">
    <property type="entry name" value="CheA-like_dim"/>
</dbReference>
<dbReference type="SUPFAM" id="SSF47226">
    <property type="entry name" value="Histidine-containing phosphotransfer domain, HPT domain"/>
    <property type="match status" value="1"/>
</dbReference>
<keyword evidence="8" id="KW-0597">Phosphoprotein</keyword>